<gene>
    <name evidence="1" type="ORF">GTU67_04825</name>
</gene>
<accession>A0A842HNS0</accession>
<evidence type="ECO:0000313" key="2">
    <source>
        <dbReference type="Proteomes" id="UP000545386"/>
    </source>
</evidence>
<comment type="caution">
    <text evidence="1">The sequence shown here is derived from an EMBL/GenBank/DDBJ whole genome shotgun (WGS) entry which is preliminary data.</text>
</comment>
<reference evidence="1 2" key="1">
    <citation type="submission" date="2020-08" db="EMBL/GenBank/DDBJ databases">
        <title>Paraeoetvoesia sp. YC-7-48 draft genome sequence.</title>
        <authorList>
            <person name="Yao L."/>
        </authorList>
    </citation>
    <scope>NUCLEOTIDE SEQUENCE [LARGE SCALE GENOMIC DNA]</scope>
    <source>
        <strain evidence="2">YC-7-48</strain>
    </source>
</reference>
<dbReference type="AlphaFoldDB" id="A0A842HNS0"/>
<dbReference type="Pfam" id="PF05973">
    <property type="entry name" value="Gp49"/>
    <property type="match status" value="1"/>
</dbReference>
<proteinExistence type="predicted"/>
<sequence length="107" mass="12108">MRALRRCNPNARLNALPYSGCTKKGTIGVDIKTIQLGWPLGMPLVRKIADGLWETRTHLHGRIARIFFTIVNQTIVLLHGFIKKSQSTPLKELAIATHRLKQIRNTL</sequence>
<evidence type="ECO:0000313" key="1">
    <source>
        <dbReference type="EMBL" id="MBC2769238.1"/>
    </source>
</evidence>
<dbReference type="EMBL" id="JACJUU010000002">
    <property type="protein sequence ID" value="MBC2769238.1"/>
    <property type="molecule type" value="Genomic_DNA"/>
</dbReference>
<protein>
    <submittedName>
        <fullName evidence="1">Type II toxin-antitoxin system RelE/ParE family toxin</fullName>
    </submittedName>
</protein>
<keyword evidence="2" id="KW-1185">Reference proteome</keyword>
<dbReference type="InterPro" id="IPR009241">
    <property type="entry name" value="HigB-like"/>
</dbReference>
<name>A0A842HNS0_9BURK</name>
<dbReference type="Proteomes" id="UP000545386">
    <property type="component" value="Unassembled WGS sequence"/>
</dbReference>
<dbReference type="RefSeq" id="WP_185778993.1">
    <property type="nucleotide sequence ID" value="NZ_JACJUU010000002.1"/>
</dbReference>
<organism evidence="1 2">
    <name type="scientific">Pusillimonas minor</name>
    <dbReference type="NCBI Taxonomy" id="2697024"/>
    <lineage>
        <taxon>Bacteria</taxon>
        <taxon>Pseudomonadati</taxon>
        <taxon>Pseudomonadota</taxon>
        <taxon>Betaproteobacteria</taxon>
        <taxon>Burkholderiales</taxon>
        <taxon>Alcaligenaceae</taxon>
        <taxon>Pusillimonas</taxon>
    </lineage>
</organism>